<reference evidence="2 3" key="1">
    <citation type="submission" date="2023-04" db="EMBL/GenBank/DDBJ databases">
        <title>Luteimonas endophyticus RD2P54.</title>
        <authorList>
            <person name="Sun J.-Q."/>
        </authorList>
    </citation>
    <scope>NUCLEOTIDE SEQUENCE [LARGE SCALE GENOMIC DNA]</scope>
    <source>
        <strain evidence="2 3">RD2P54</strain>
    </source>
</reference>
<accession>A0ABT6JC74</accession>
<keyword evidence="1" id="KW-0472">Membrane</keyword>
<keyword evidence="3" id="KW-1185">Reference proteome</keyword>
<organism evidence="2 3">
    <name type="scientific">Luteimonas endophytica</name>
    <dbReference type="NCBI Taxonomy" id="3042023"/>
    <lineage>
        <taxon>Bacteria</taxon>
        <taxon>Pseudomonadati</taxon>
        <taxon>Pseudomonadota</taxon>
        <taxon>Gammaproteobacteria</taxon>
        <taxon>Lysobacterales</taxon>
        <taxon>Lysobacteraceae</taxon>
        <taxon>Luteimonas</taxon>
    </lineage>
</organism>
<feature type="transmembrane region" description="Helical" evidence="1">
    <location>
        <begin position="52"/>
        <end position="75"/>
    </location>
</feature>
<name>A0ABT6JC74_9GAMM</name>
<dbReference type="EMBL" id="JARXRM010000044">
    <property type="protein sequence ID" value="MDH5824417.1"/>
    <property type="molecule type" value="Genomic_DNA"/>
</dbReference>
<feature type="transmembrane region" description="Helical" evidence="1">
    <location>
        <begin position="84"/>
        <end position="102"/>
    </location>
</feature>
<gene>
    <name evidence="2" type="ORF">QFW77_15695</name>
</gene>
<dbReference type="Proteomes" id="UP001156940">
    <property type="component" value="Unassembled WGS sequence"/>
</dbReference>
<keyword evidence="1" id="KW-1133">Transmembrane helix</keyword>
<feature type="transmembrane region" description="Helical" evidence="1">
    <location>
        <begin position="108"/>
        <end position="130"/>
    </location>
</feature>
<sequence>MLRTFGAILLGLAAAVAIMLALEYAAMAVFPPPAGLDLQSEEDLARLVESAGTGKLLSVLLGWCAANFGGAWLAARVAHGHRAVAAYAVGALMVAGVAINVAMLPHPLWTTVAGLALPLPLAWLALRLVARPRPRPRPD</sequence>
<evidence type="ECO:0000313" key="3">
    <source>
        <dbReference type="Proteomes" id="UP001156940"/>
    </source>
</evidence>
<dbReference type="RefSeq" id="WP_280575732.1">
    <property type="nucleotide sequence ID" value="NZ_JARXRM010000044.1"/>
</dbReference>
<evidence type="ECO:0000313" key="2">
    <source>
        <dbReference type="EMBL" id="MDH5824417.1"/>
    </source>
</evidence>
<proteinExistence type="predicted"/>
<keyword evidence="1" id="KW-0812">Transmembrane</keyword>
<protein>
    <submittedName>
        <fullName evidence="2">Uncharacterized protein</fullName>
    </submittedName>
</protein>
<comment type="caution">
    <text evidence="2">The sequence shown here is derived from an EMBL/GenBank/DDBJ whole genome shotgun (WGS) entry which is preliminary data.</text>
</comment>
<evidence type="ECO:0000256" key="1">
    <source>
        <dbReference type="SAM" id="Phobius"/>
    </source>
</evidence>